<dbReference type="PANTHER" id="PTHR33620">
    <property type="entry name" value="UREASE ACCESSORY PROTEIN F"/>
    <property type="match status" value="1"/>
</dbReference>
<dbReference type="KEGG" id="cfem:HCR03_09910"/>
<dbReference type="InterPro" id="IPR038277">
    <property type="entry name" value="UreF_sf"/>
</dbReference>
<dbReference type="Pfam" id="PF01730">
    <property type="entry name" value="UreF"/>
    <property type="match status" value="1"/>
</dbReference>
<evidence type="ECO:0008006" key="5">
    <source>
        <dbReference type="Google" id="ProtNLM"/>
    </source>
</evidence>
<name>A0A7G8T667_9FIRM</name>
<accession>A0A7G8T667</accession>
<evidence type="ECO:0000313" key="3">
    <source>
        <dbReference type="EMBL" id="QNK39108.1"/>
    </source>
</evidence>
<dbReference type="InterPro" id="IPR002639">
    <property type="entry name" value="UreF"/>
</dbReference>
<gene>
    <name evidence="3" type="ORF">HCR03_09910</name>
</gene>
<organism evidence="3 4">
    <name type="scientific">Caproicibacter fermentans</name>
    <dbReference type="NCBI Taxonomy" id="2576756"/>
    <lineage>
        <taxon>Bacteria</taxon>
        <taxon>Bacillati</taxon>
        <taxon>Bacillota</taxon>
        <taxon>Clostridia</taxon>
        <taxon>Eubacteriales</taxon>
        <taxon>Acutalibacteraceae</taxon>
        <taxon>Caproicibacter</taxon>
    </lineage>
</organism>
<dbReference type="RefSeq" id="WP_187034143.1">
    <property type="nucleotide sequence ID" value="NZ_CP060286.1"/>
</dbReference>
<dbReference type="PANTHER" id="PTHR33620:SF1">
    <property type="entry name" value="UREASE ACCESSORY PROTEIN F"/>
    <property type="match status" value="1"/>
</dbReference>
<dbReference type="AlphaFoldDB" id="A0A7G8T667"/>
<reference evidence="3 4" key="1">
    <citation type="submission" date="2020-08" db="EMBL/GenBank/DDBJ databases">
        <title>The isolate Caproiciproducens sp. 7D4C2 produces n-caproate at mildly acidic conditions from hexoses: genome and rBOX comparison with related strains and chain-elongating bacteria.</title>
        <authorList>
            <person name="Esquivel-Elizondo S."/>
            <person name="Bagci C."/>
            <person name="Temovska M."/>
            <person name="Jeon B.S."/>
            <person name="Bessarab I."/>
            <person name="Williams R.B.H."/>
            <person name="Huson D.H."/>
            <person name="Angenent L.T."/>
        </authorList>
    </citation>
    <scope>NUCLEOTIDE SEQUENCE [LARGE SCALE GENOMIC DNA]</scope>
    <source>
        <strain evidence="3 4">7D4C2</strain>
    </source>
</reference>
<evidence type="ECO:0000256" key="1">
    <source>
        <dbReference type="ARBA" id="ARBA00022988"/>
    </source>
</evidence>
<keyword evidence="2" id="KW-0143">Chaperone</keyword>
<dbReference type="GO" id="GO:0016151">
    <property type="term" value="F:nickel cation binding"/>
    <property type="evidence" value="ECO:0007669"/>
    <property type="project" value="InterPro"/>
</dbReference>
<dbReference type="Proteomes" id="UP000515909">
    <property type="component" value="Chromosome"/>
</dbReference>
<proteinExistence type="predicted"/>
<dbReference type="EMBL" id="CP060286">
    <property type="protein sequence ID" value="QNK39108.1"/>
    <property type="molecule type" value="Genomic_DNA"/>
</dbReference>
<evidence type="ECO:0000256" key="2">
    <source>
        <dbReference type="ARBA" id="ARBA00023186"/>
    </source>
</evidence>
<keyword evidence="1" id="KW-0996">Nickel insertion</keyword>
<protein>
    <recommendedName>
        <fullName evidence="5">Urease accessory protein UreF</fullName>
    </recommendedName>
</protein>
<evidence type="ECO:0000313" key="4">
    <source>
        <dbReference type="Proteomes" id="UP000515909"/>
    </source>
</evidence>
<sequence length="152" mass="16935">MQFNGVIGNLDKMEKSEQDGREIDFAPVDWFDTENMGVSCLDHYASLVAENKAFGQYAAAFGIYANGQGVESSDAISVFAYSQCSAVVTNCVKLIPLSQMDGQRILYRFLPEVYRHAKLAHSVSEDDIGLSLPGLDIRAMQHERLFTRQFIS</sequence>
<dbReference type="Gene3D" id="1.10.4190.10">
    <property type="entry name" value="Urease accessory protein UreF"/>
    <property type="match status" value="1"/>
</dbReference>